<evidence type="ECO:0000313" key="5">
    <source>
        <dbReference type="Proteomes" id="UP001642464"/>
    </source>
</evidence>
<evidence type="ECO:0000256" key="1">
    <source>
        <dbReference type="ARBA" id="ARBA00022737"/>
    </source>
</evidence>
<organism evidence="4 5">
    <name type="scientific">Durusdinium trenchii</name>
    <dbReference type="NCBI Taxonomy" id="1381693"/>
    <lineage>
        <taxon>Eukaryota</taxon>
        <taxon>Sar</taxon>
        <taxon>Alveolata</taxon>
        <taxon>Dinophyceae</taxon>
        <taxon>Suessiales</taxon>
        <taxon>Symbiodiniaceae</taxon>
        <taxon>Durusdinium</taxon>
    </lineage>
</organism>
<evidence type="ECO:0000256" key="2">
    <source>
        <dbReference type="PROSITE-ProRule" id="PRU00708"/>
    </source>
</evidence>
<reference evidence="4 5" key="1">
    <citation type="submission" date="2024-02" db="EMBL/GenBank/DDBJ databases">
        <authorList>
            <person name="Chen Y."/>
            <person name="Shah S."/>
            <person name="Dougan E. K."/>
            <person name="Thang M."/>
            <person name="Chan C."/>
        </authorList>
    </citation>
    <scope>NUCLEOTIDE SEQUENCE [LARGE SCALE GENOMIC DNA]</scope>
</reference>
<dbReference type="InterPro" id="IPR033443">
    <property type="entry name" value="PROP1-like_PPR_dom"/>
</dbReference>
<gene>
    <name evidence="4" type="ORF">SCF082_LOCUS3158</name>
</gene>
<dbReference type="PANTHER" id="PTHR47447">
    <property type="entry name" value="OS03G0856100 PROTEIN"/>
    <property type="match status" value="1"/>
</dbReference>
<dbReference type="Pfam" id="PF17177">
    <property type="entry name" value="PPR_long"/>
    <property type="match status" value="1"/>
</dbReference>
<feature type="domain" description="PROP1-like PPR" evidence="3">
    <location>
        <begin position="28"/>
        <end position="163"/>
    </location>
</feature>
<proteinExistence type="predicted"/>
<dbReference type="NCBIfam" id="TIGR00756">
    <property type="entry name" value="PPR"/>
    <property type="match status" value="1"/>
</dbReference>
<keyword evidence="1" id="KW-0677">Repeat</keyword>
<feature type="repeat" description="PPR" evidence="2">
    <location>
        <begin position="131"/>
        <end position="165"/>
    </location>
</feature>
<protein>
    <submittedName>
        <fullName evidence="4">Pentatricopeptide repeat-containing protein At5g02860</fullName>
    </submittedName>
</protein>
<dbReference type="PROSITE" id="PS51257">
    <property type="entry name" value="PROKAR_LIPOPROTEIN"/>
    <property type="match status" value="1"/>
</dbReference>
<evidence type="ECO:0000313" key="4">
    <source>
        <dbReference type="EMBL" id="CAK8992579.1"/>
    </source>
</evidence>
<dbReference type="InterPro" id="IPR002885">
    <property type="entry name" value="PPR_rpt"/>
</dbReference>
<dbReference type="Gene3D" id="1.25.40.10">
    <property type="entry name" value="Tetratricopeptide repeat domain"/>
    <property type="match status" value="2"/>
</dbReference>
<feature type="repeat" description="PPR" evidence="2">
    <location>
        <begin position="59"/>
        <end position="95"/>
    </location>
</feature>
<keyword evidence="5" id="KW-1185">Reference proteome</keyword>
<name>A0ABP0HQV4_9DINO</name>
<dbReference type="InterPro" id="IPR011990">
    <property type="entry name" value="TPR-like_helical_dom_sf"/>
</dbReference>
<accession>A0ABP0HQV4</accession>
<dbReference type="EMBL" id="CAXAMM010001581">
    <property type="protein sequence ID" value="CAK8992579.1"/>
    <property type="molecule type" value="Genomic_DNA"/>
</dbReference>
<sequence>MPAESRVIECSLGWQMWRLGPKPDLIALNSAISACATSGRWEEALQLGDDASSESLHLNLISYNSMVSALSVGQDFQHARELQVLEDMHQAQVTPDIITYNALLGACTRRADWQTAMAWLDELSDASLVPDVVTYGTTLAVFDQAEQWEMALQLFLELQRSTVQPPCTLFNSAMASCERASHWPNALAFFDQSGNQNDARGFNTAMRACGASRSVG</sequence>
<comment type="caution">
    <text evidence="4">The sequence shown here is derived from an EMBL/GenBank/DDBJ whole genome shotgun (WGS) entry which is preliminary data.</text>
</comment>
<dbReference type="PROSITE" id="PS51375">
    <property type="entry name" value="PPR"/>
    <property type="match status" value="3"/>
</dbReference>
<evidence type="ECO:0000259" key="3">
    <source>
        <dbReference type="Pfam" id="PF17177"/>
    </source>
</evidence>
<dbReference type="PANTHER" id="PTHR47447:SF17">
    <property type="entry name" value="OS12G0638900 PROTEIN"/>
    <property type="match status" value="1"/>
</dbReference>
<dbReference type="Proteomes" id="UP001642464">
    <property type="component" value="Unassembled WGS sequence"/>
</dbReference>
<feature type="repeat" description="PPR" evidence="2">
    <location>
        <begin position="96"/>
        <end position="130"/>
    </location>
</feature>